<dbReference type="AlphaFoldDB" id="A0A4R2LGA4"/>
<dbReference type="PANTHER" id="PTHR34825:SF1">
    <property type="entry name" value="AAA-ATPASE-LIKE DOMAIN-CONTAINING PROTEIN"/>
    <property type="match status" value="1"/>
</dbReference>
<gene>
    <name evidence="2" type="ORF">EV212_104140</name>
</gene>
<reference evidence="2 3" key="1">
    <citation type="submission" date="2019-03" db="EMBL/GenBank/DDBJ databases">
        <title>Genomic Encyclopedia of Type Strains, Phase IV (KMG-IV): sequencing the most valuable type-strain genomes for metagenomic binning, comparative biology and taxonomic classification.</title>
        <authorList>
            <person name="Goeker M."/>
        </authorList>
    </citation>
    <scope>NUCLEOTIDE SEQUENCE [LARGE SCALE GENOMIC DNA]</scope>
    <source>
        <strain evidence="2 3">DSM 28559</strain>
    </source>
</reference>
<dbReference type="EMBL" id="SLXA01000004">
    <property type="protein sequence ID" value="TCO85085.1"/>
    <property type="molecule type" value="Genomic_DNA"/>
</dbReference>
<dbReference type="PANTHER" id="PTHR34825">
    <property type="entry name" value="CONSERVED PROTEIN, WITH A WEAK D-GALACTARATE DEHYDRATASE/ALTRONATE HYDROLASE DOMAIN"/>
    <property type="match status" value="1"/>
</dbReference>
<evidence type="ECO:0000313" key="2">
    <source>
        <dbReference type="EMBL" id="TCO85085.1"/>
    </source>
</evidence>
<comment type="caution">
    <text evidence="2">The sequence shown here is derived from an EMBL/GenBank/DDBJ whole genome shotgun (WGS) entry which is preliminary data.</text>
</comment>
<dbReference type="InterPro" id="IPR027417">
    <property type="entry name" value="P-loop_NTPase"/>
</dbReference>
<evidence type="ECO:0000259" key="1">
    <source>
        <dbReference type="Pfam" id="PF12728"/>
    </source>
</evidence>
<dbReference type="Pfam" id="PF14516">
    <property type="entry name" value="AAA_35"/>
    <property type="match status" value="1"/>
</dbReference>
<dbReference type="Gene3D" id="3.40.50.300">
    <property type="entry name" value="P-loop containing nucleotide triphosphate hydrolases"/>
    <property type="match status" value="1"/>
</dbReference>
<evidence type="ECO:0000313" key="3">
    <source>
        <dbReference type="Proteomes" id="UP000295711"/>
    </source>
</evidence>
<dbReference type="Pfam" id="PF12728">
    <property type="entry name" value="HTH_17"/>
    <property type="match status" value="1"/>
</dbReference>
<accession>A0A4R2LGA4</accession>
<protein>
    <submittedName>
        <fullName evidence="2">Excisionase family DNA binding protein</fullName>
    </submittedName>
</protein>
<name>A0A4R2LGA4_9FIRM</name>
<proteinExistence type="predicted"/>
<dbReference type="OrthoDB" id="5486659at2"/>
<organism evidence="2 3">
    <name type="scientific">Frisingicoccus caecimuris</name>
    <dbReference type="NCBI Taxonomy" id="1796636"/>
    <lineage>
        <taxon>Bacteria</taxon>
        <taxon>Bacillati</taxon>
        <taxon>Bacillota</taxon>
        <taxon>Clostridia</taxon>
        <taxon>Lachnospirales</taxon>
        <taxon>Lachnospiraceae</taxon>
        <taxon>Frisingicoccus</taxon>
    </lineage>
</organism>
<sequence>MKYYTTKEAAELLGVTKRYITKLCTSKAISGAEKKGSRWMIPESFIAKKSKRNVSTRVFNTTGICNPAEHYMVDLTQRLLEVRKLVDEGKYFMINRARQFGKTTTLHALAEYLSQDYLVISMDFQMQMSDAKFRNENSFSLAFARAFENSYRITESGRSQEYQAAFKEFTKERQEAGEQFELVELFQALSNLCAAVPKKIVLMIDEVDSATNNQVFLDFLAQLRGYYINRSRFATFQSVILAGVCDIRNLKRKMRPEEEHKDNSPWNIAADFDIDMSFSVEQINGMLLDYASEHDSAIDTNMIAREIYDYTSGYPYLVSRLCQLLDEMYTAGMHDSWTHAGILEAVRKLVRESNSLFEDMAKKVKDYPDLGTMLRDILFCGKGIPFNLGTELVSIGAMFGFLKDEDGQVAIANRIFEIWFYNLFIAQDAIDSKTYDAGQQLKGQFVTESGLDVEKILKKFVEHFTESFGNSTDAFVEENGRKLFMLYIRPLINGIGNYYIEARTRSMGRTDLIIDYLGKQYIIEMKIWHGNEYNTRGEEQLLGYLNDYHLERGYMLSFNFNKNKKPGVQEIHFKDHTLVEAVV</sequence>
<dbReference type="InterPro" id="IPR041657">
    <property type="entry name" value="HTH_17"/>
</dbReference>
<dbReference type="RefSeq" id="WP_132090414.1">
    <property type="nucleotide sequence ID" value="NZ_JANKAQ010000004.1"/>
</dbReference>
<dbReference type="Proteomes" id="UP000295711">
    <property type="component" value="Unassembled WGS sequence"/>
</dbReference>
<dbReference type="SUPFAM" id="SSF52540">
    <property type="entry name" value="P-loop containing nucleoside triphosphate hydrolases"/>
    <property type="match status" value="1"/>
</dbReference>
<feature type="domain" description="Helix-turn-helix" evidence="1">
    <location>
        <begin position="3"/>
        <end position="44"/>
    </location>
</feature>
<keyword evidence="3" id="KW-1185">Reference proteome</keyword>